<proteinExistence type="predicted"/>
<organism evidence="2">
    <name type="scientific">marine sediment metagenome</name>
    <dbReference type="NCBI Taxonomy" id="412755"/>
    <lineage>
        <taxon>unclassified sequences</taxon>
        <taxon>metagenomes</taxon>
        <taxon>ecological metagenomes</taxon>
    </lineage>
</organism>
<comment type="caution">
    <text evidence="2">The sequence shown here is derived from an EMBL/GenBank/DDBJ whole genome shotgun (WGS) entry which is preliminary data.</text>
</comment>
<protein>
    <submittedName>
        <fullName evidence="2">Uncharacterized protein</fullName>
    </submittedName>
</protein>
<accession>A0A0F9D2R6</accession>
<evidence type="ECO:0000256" key="1">
    <source>
        <dbReference type="SAM" id="MobiDB-lite"/>
    </source>
</evidence>
<evidence type="ECO:0000313" key="2">
    <source>
        <dbReference type="EMBL" id="KKL12101.1"/>
    </source>
</evidence>
<reference evidence="2" key="1">
    <citation type="journal article" date="2015" name="Nature">
        <title>Complex archaea that bridge the gap between prokaryotes and eukaryotes.</title>
        <authorList>
            <person name="Spang A."/>
            <person name="Saw J.H."/>
            <person name="Jorgensen S.L."/>
            <person name="Zaremba-Niedzwiedzka K."/>
            <person name="Martijn J."/>
            <person name="Lind A.E."/>
            <person name="van Eijk R."/>
            <person name="Schleper C."/>
            <person name="Guy L."/>
            <person name="Ettema T.J."/>
        </authorList>
    </citation>
    <scope>NUCLEOTIDE SEQUENCE</scope>
</reference>
<feature type="region of interest" description="Disordered" evidence="1">
    <location>
        <begin position="241"/>
        <end position="260"/>
    </location>
</feature>
<dbReference type="EMBL" id="LAZR01041393">
    <property type="protein sequence ID" value="KKL12101.1"/>
    <property type="molecule type" value="Genomic_DNA"/>
</dbReference>
<gene>
    <name evidence="2" type="ORF">LCGC14_2539130</name>
</gene>
<dbReference type="InterPro" id="IPR058003">
    <property type="entry name" value="Phage_gp12"/>
</dbReference>
<name>A0A0F9D2R6_9ZZZZ</name>
<feature type="non-terminal residue" evidence="2">
    <location>
        <position position="294"/>
    </location>
</feature>
<dbReference type="Pfam" id="PF25675">
    <property type="entry name" value="Phage_nozzle"/>
    <property type="match status" value="1"/>
</dbReference>
<dbReference type="AlphaFoldDB" id="A0A0F9D2R6"/>
<sequence length="294" mass="32136">MSLKSNSIDALYNGISQQPANMRLPSQCELQINGYGSVADGLSKRPPTEHLATLSDTAFGSAFIHIINRDATERYAVVITDEVVTVYDLSDGSEQTVVLDSTIAWPADTAVVVDELVRPTTANKMLFRCTTAGTTGATEPTWDTGAGNTTNDNTAVWTAIANYMAIPDGALASESFEMVTVADYSFIVNKTKTVEWRYTGSAEPHGYGNWFFPDNWTAAADETRYYVPTAGTDQQSVQTLEDLPADDDPSPPSENDFYTIQSDPDGGFNKYYVIYIGGVWQETHARNISQTLDE</sequence>